<dbReference type="InterPro" id="IPR017850">
    <property type="entry name" value="Alkaline_phosphatase_core_sf"/>
</dbReference>
<evidence type="ECO:0000259" key="2">
    <source>
        <dbReference type="Pfam" id="PF00884"/>
    </source>
</evidence>
<comment type="caution">
    <text evidence="3">The sequence shown here is derived from an EMBL/GenBank/DDBJ whole genome shotgun (WGS) entry which is preliminary data.</text>
</comment>
<name>A0ABW3WBI7_9RHOO</name>
<feature type="transmembrane region" description="Helical" evidence="1">
    <location>
        <begin position="93"/>
        <end position="119"/>
    </location>
</feature>
<proteinExistence type="predicted"/>
<dbReference type="Gene3D" id="3.40.720.10">
    <property type="entry name" value="Alkaline Phosphatase, subunit A"/>
    <property type="match status" value="1"/>
</dbReference>
<dbReference type="InterPro" id="IPR000917">
    <property type="entry name" value="Sulfatase_N"/>
</dbReference>
<dbReference type="EMBL" id="JBHTMC010000010">
    <property type="protein sequence ID" value="MFD1263190.1"/>
    <property type="molecule type" value="Genomic_DNA"/>
</dbReference>
<keyword evidence="1" id="KW-0472">Membrane</keyword>
<evidence type="ECO:0000256" key="1">
    <source>
        <dbReference type="SAM" id="Phobius"/>
    </source>
</evidence>
<sequence>MHIGSSKLNSAVTIENSALSIALALALNAGFLIAANLTGTDRAWINLDYAIAVVLIAFGLPSLGLTLAALFLLTDALVLLGQLYPFPRLSDLLYLLKFTALASTDHLLLMMAVMVIFAGKLVTLSIAGKRITPLTALITLNILAASAWLLMSTSGDGDRMATYRKLEAPAIASQTSTLISMRSSAFLDQLNGDGSALNPGPDGASQPWFNQLGNEDRLLLIVVESWGSTNSPRVNEALLAPLISLSEGKYQSGEMLFHGFTIAGELRELCKLTLLHFDLRKTQVGFENCLPNKLQDAGYTTGAMHGATSLMYDRRHWYPRVGFQETTFFEDRIWPRRCYSFPGACDLDMLPVLEDFFSKPGKRFMYWLTLNTHAPYDLRDLRGPAADCTALNLPEETETCRLIRLQADFFAGLAEQLRHESLRDVDVIIVGDHAPNMLNLKEREENFRSGSVPWVRFKTPAQ</sequence>
<keyword evidence="1" id="KW-0812">Transmembrane</keyword>
<protein>
    <submittedName>
        <fullName evidence="3">Sulfatase-like hydrolase/transferase</fullName>
    </submittedName>
</protein>
<dbReference type="RefSeq" id="WP_277833766.1">
    <property type="nucleotide sequence ID" value="NZ_JARQZE010000009.1"/>
</dbReference>
<gene>
    <name evidence="3" type="ORF">ACFQ4M_06300</name>
</gene>
<dbReference type="Proteomes" id="UP001597158">
    <property type="component" value="Unassembled WGS sequence"/>
</dbReference>
<reference evidence="4" key="1">
    <citation type="journal article" date="2019" name="Int. J. Syst. Evol. Microbiol.">
        <title>The Global Catalogue of Microorganisms (GCM) 10K type strain sequencing project: providing services to taxonomists for standard genome sequencing and annotation.</title>
        <authorList>
            <consortium name="The Broad Institute Genomics Platform"/>
            <consortium name="The Broad Institute Genome Sequencing Center for Infectious Disease"/>
            <person name="Wu L."/>
            <person name="Ma J."/>
        </authorList>
    </citation>
    <scope>NUCLEOTIDE SEQUENCE [LARGE SCALE GENOMIC DNA]</scope>
    <source>
        <strain evidence="4">CCUG 48884</strain>
    </source>
</reference>
<keyword evidence="1" id="KW-1133">Transmembrane helix</keyword>
<organism evidence="3 4">
    <name type="scientific">Thauera mechernichensis</name>
    <dbReference type="NCBI Taxonomy" id="82788"/>
    <lineage>
        <taxon>Bacteria</taxon>
        <taxon>Pseudomonadati</taxon>
        <taxon>Pseudomonadota</taxon>
        <taxon>Betaproteobacteria</taxon>
        <taxon>Rhodocyclales</taxon>
        <taxon>Zoogloeaceae</taxon>
        <taxon>Thauera</taxon>
    </lineage>
</organism>
<feature type="transmembrane region" description="Helical" evidence="1">
    <location>
        <begin position="131"/>
        <end position="151"/>
    </location>
</feature>
<feature type="transmembrane region" description="Helical" evidence="1">
    <location>
        <begin position="18"/>
        <end position="37"/>
    </location>
</feature>
<keyword evidence="4" id="KW-1185">Reference proteome</keyword>
<dbReference type="Pfam" id="PF00884">
    <property type="entry name" value="Sulfatase"/>
    <property type="match status" value="1"/>
</dbReference>
<dbReference type="SUPFAM" id="SSF53649">
    <property type="entry name" value="Alkaline phosphatase-like"/>
    <property type="match status" value="1"/>
</dbReference>
<evidence type="ECO:0000313" key="3">
    <source>
        <dbReference type="EMBL" id="MFD1263190.1"/>
    </source>
</evidence>
<feature type="transmembrane region" description="Helical" evidence="1">
    <location>
        <begin position="49"/>
        <end position="73"/>
    </location>
</feature>
<accession>A0ABW3WBI7</accession>
<feature type="domain" description="Sulfatase N-terminal" evidence="2">
    <location>
        <begin position="286"/>
        <end position="438"/>
    </location>
</feature>
<evidence type="ECO:0000313" key="4">
    <source>
        <dbReference type="Proteomes" id="UP001597158"/>
    </source>
</evidence>